<accession>A0AAV4Y6V8</accession>
<dbReference type="Proteomes" id="UP001054945">
    <property type="component" value="Unassembled WGS sequence"/>
</dbReference>
<proteinExistence type="predicted"/>
<keyword evidence="2" id="KW-1185">Reference proteome</keyword>
<gene>
    <name evidence="1" type="ORF">CEXT_182351</name>
</gene>
<dbReference type="AlphaFoldDB" id="A0AAV4Y6V8"/>
<comment type="caution">
    <text evidence="1">The sequence shown here is derived from an EMBL/GenBank/DDBJ whole genome shotgun (WGS) entry which is preliminary data.</text>
</comment>
<sequence>MVILTLSDIDAPNPILRQHMICSDKSILLLSNLGNHFFLKTKETTISIKDLLRTRPFEGNPSDRDFLLDQSSERFRSDSNSVNIKARQSRPDT</sequence>
<reference evidence="1 2" key="1">
    <citation type="submission" date="2021-06" db="EMBL/GenBank/DDBJ databases">
        <title>Caerostris extrusa draft genome.</title>
        <authorList>
            <person name="Kono N."/>
            <person name="Arakawa K."/>
        </authorList>
    </citation>
    <scope>NUCLEOTIDE SEQUENCE [LARGE SCALE GENOMIC DNA]</scope>
</reference>
<organism evidence="1 2">
    <name type="scientific">Caerostris extrusa</name>
    <name type="common">Bark spider</name>
    <name type="synonym">Caerostris bankana</name>
    <dbReference type="NCBI Taxonomy" id="172846"/>
    <lineage>
        <taxon>Eukaryota</taxon>
        <taxon>Metazoa</taxon>
        <taxon>Ecdysozoa</taxon>
        <taxon>Arthropoda</taxon>
        <taxon>Chelicerata</taxon>
        <taxon>Arachnida</taxon>
        <taxon>Araneae</taxon>
        <taxon>Araneomorphae</taxon>
        <taxon>Entelegynae</taxon>
        <taxon>Araneoidea</taxon>
        <taxon>Araneidae</taxon>
        <taxon>Caerostris</taxon>
    </lineage>
</organism>
<dbReference type="EMBL" id="BPLR01018773">
    <property type="protein sequence ID" value="GIZ02204.1"/>
    <property type="molecule type" value="Genomic_DNA"/>
</dbReference>
<evidence type="ECO:0000313" key="1">
    <source>
        <dbReference type="EMBL" id="GIZ02204.1"/>
    </source>
</evidence>
<protein>
    <submittedName>
        <fullName evidence="1">Uncharacterized protein</fullName>
    </submittedName>
</protein>
<name>A0AAV4Y6V8_CAEEX</name>
<evidence type="ECO:0000313" key="2">
    <source>
        <dbReference type="Proteomes" id="UP001054945"/>
    </source>
</evidence>